<name>A0A554SGH2_9ACTN</name>
<feature type="binding site" evidence="12">
    <location>
        <position position="203"/>
    </location>
    <ligand>
        <name>S-adenosyl-L-methionine</name>
        <dbReference type="ChEBI" id="CHEBI:59789"/>
    </ligand>
</feature>
<evidence type="ECO:0000256" key="9">
    <source>
        <dbReference type="ARBA" id="ARBA00023150"/>
    </source>
</evidence>
<evidence type="ECO:0000313" key="15">
    <source>
        <dbReference type="Proteomes" id="UP000316988"/>
    </source>
</evidence>
<keyword evidence="7 12" id="KW-0411">Iron-sulfur</keyword>
<dbReference type="CDD" id="cd21117">
    <property type="entry name" value="Twitch_MoaA"/>
    <property type="match status" value="1"/>
</dbReference>
<evidence type="ECO:0000313" key="14">
    <source>
        <dbReference type="EMBL" id="TSD65434.1"/>
    </source>
</evidence>
<dbReference type="InterPro" id="IPR013483">
    <property type="entry name" value="MoaA"/>
</dbReference>
<evidence type="ECO:0000256" key="1">
    <source>
        <dbReference type="ARBA" id="ARBA00012167"/>
    </source>
</evidence>
<dbReference type="GO" id="GO:0061798">
    <property type="term" value="F:GTP 3',8'-cyclase activity"/>
    <property type="evidence" value="ECO:0007669"/>
    <property type="project" value="UniProtKB-UniRule"/>
</dbReference>
<dbReference type="GO" id="GO:0005525">
    <property type="term" value="F:GTP binding"/>
    <property type="evidence" value="ECO:0007669"/>
    <property type="project" value="UniProtKB-UniRule"/>
</dbReference>
<gene>
    <name evidence="12 14" type="primary">moaA</name>
    <name evidence="14" type="ORF">FNM00_03120</name>
</gene>
<dbReference type="Pfam" id="PF06463">
    <property type="entry name" value="Mob_synth_C"/>
    <property type="match status" value="1"/>
</dbReference>
<dbReference type="GO" id="GO:0046872">
    <property type="term" value="F:metal ion binding"/>
    <property type="evidence" value="ECO:0007669"/>
    <property type="project" value="UniProtKB-KW"/>
</dbReference>
<feature type="binding site" evidence="12">
    <location>
        <position position="275"/>
    </location>
    <ligand>
        <name>[4Fe-4S] cluster</name>
        <dbReference type="ChEBI" id="CHEBI:49883"/>
        <label>2</label>
        <note>4Fe-4S-substrate</note>
    </ligand>
</feature>
<keyword evidence="4 12" id="KW-0479">Metal-binding</keyword>
<dbReference type="InterPro" id="IPR000385">
    <property type="entry name" value="MoaA_NifB_PqqE_Fe-S-bd_CS"/>
</dbReference>
<feature type="binding site" evidence="12">
    <location>
        <position position="27"/>
    </location>
    <ligand>
        <name>GTP</name>
        <dbReference type="ChEBI" id="CHEBI:37565"/>
    </ligand>
</feature>
<reference evidence="14 15" key="1">
    <citation type="submission" date="2019-07" db="EMBL/GenBank/DDBJ databases">
        <authorList>
            <person name="Zhao L.H."/>
        </authorList>
    </citation>
    <scope>NUCLEOTIDE SEQUENCE [LARGE SCALE GENOMIC DNA]</scope>
    <source>
        <strain evidence="14 15">Co35</strain>
    </source>
</reference>
<evidence type="ECO:0000256" key="8">
    <source>
        <dbReference type="ARBA" id="ARBA00023134"/>
    </source>
</evidence>
<comment type="similarity">
    <text evidence="12">Belongs to the radical SAM superfamily. MoaA family.</text>
</comment>
<evidence type="ECO:0000256" key="7">
    <source>
        <dbReference type="ARBA" id="ARBA00023014"/>
    </source>
</evidence>
<feature type="binding site" evidence="12">
    <location>
        <position position="82"/>
    </location>
    <ligand>
        <name>S-adenosyl-L-methionine</name>
        <dbReference type="ChEBI" id="CHEBI:59789"/>
    </ligand>
</feature>
<evidence type="ECO:0000256" key="3">
    <source>
        <dbReference type="ARBA" id="ARBA00022691"/>
    </source>
</evidence>
<comment type="subunit">
    <text evidence="12">Monomer and homodimer.</text>
</comment>
<feature type="binding site" evidence="12">
    <location>
        <position position="168"/>
    </location>
    <ligand>
        <name>GTP</name>
        <dbReference type="ChEBI" id="CHEBI:37565"/>
    </ligand>
</feature>
<proteinExistence type="inferred from homology"/>
<dbReference type="InterPro" id="IPR050105">
    <property type="entry name" value="MoCo_biosynth_MoaA/MoaC"/>
</dbReference>
<feature type="binding site" evidence="12">
    <location>
        <position position="41"/>
    </location>
    <ligand>
        <name>[4Fe-4S] cluster</name>
        <dbReference type="ChEBI" id="CHEBI:49883"/>
        <label>1</label>
        <note>4Fe-4S-S-AdoMet</note>
    </ligand>
</feature>
<dbReference type="EC" id="4.1.99.22" evidence="1 12"/>
<evidence type="ECO:0000256" key="10">
    <source>
        <dbReference type="ARBA" id="ARBA00023239"/>
    </source>
</evidence>
<keyword evidence="15" id="KW-1185">Reference proteome</keyword>
<evidence type="ECO:0000256" key="4">
    <source>
        <dbReference type="ARBA" id="ARBA00022723"/>
    </source>
</evidence>
<dbReference type="PANTHER" id="PTHR22960">
    <property type="entry name" value="MOLYBDOPTERIN COFACTOR SYNTHESIS PROTEIN A"/>
    <property type="match status" value="1"/>
</dbReference>
<sequence length="344" mass="37422">MAASAMLPHPVARPLADRHGRVADDLRISLTERCNLRCTYCMPAEGLPLAPDEALMTRAEIARLTSIAVRDLGVRSVRLTGGEPLLRRDLIEIVGDLAELDVDLSLTTNAVGLASRAQALVDAGLQRINVSLDTLDPTHAQLLSRRSLLPRVLEGIDAAEVAGLSPIKVNAVLMPGINDGEDAAQLLEWCLDRDFELRFIEQMPLDADRVWDARTFVPAARVREILGDAGYRLRPHPAPREGAPAERFEVLGGDGTARGTIGIIASISEPFCADCRRTRLTSQGTIRHCLFARTETDLLGPLREGADDDAIADLWREAMWGKPAGHGIDEHFEAPERSMSQIGG</sequence>
<evidence type="ECO:0000256" key="2">
    <source>
        <dbReference type="ARBA" id="ARBA00022485"/>
    </source>
</evidence>
<feature type="binding site" evidence="12">
    <location>
        <position position="131"/>
    </location>
    <ligand>
        <name>S-adenosyl-L-methionine</name>
        <dbReference type="ChEBI" id="CHEBI:59789"/>
    </ligand>
</feature>
<dbReference type="InterPro" id="IPR040064">
    <property type="entry name" value="MoaA-like"/>
</dbReference>
<dbReference type="GO" id="GO:1904047">
    <property type="term" value="F:S-adenosyl-L-methionine binding"/>
    <property type="evidence" value="ECO:0007669"/>
    <property type="project" value="UniProtKB-UniRule"/>
</dbReference>
<keyword evidence="6 12" id="KW-0408">Iron</keyword>
<evidence type="ECO:0000256" key="11">
    <source>
        <dbReference type="ARBA" id="ARBA00048697"/>
    </source>
</evidence>
<dbReference type="PROSITE" id="PS01305">
    <property type="entry name" value="MOAA_NIFB_PQQE"/>
    <property type="match status" value="1"/>
</dbReference>
<dbReference type="SFLD" id="SFLDG01067">
    <property type="entry name" value="SPASM/twitch_domain_containing"/>
    <property type="match status" value="1"/>
</dbReference>
<evidence type="ECO:0000256" key="12">
    <source>
        <dbReference type="HAMAP-Rule" id="MF_01225"/>
    </source>
</evidence>
<feature type="binding site" evidence="12">
    <location>
        <position position="272"/>
    </location>
    <ligand>
        <name>[4Fe-4S] cluster</name>
        <dbReference type="ChEBI" id="CHEBI:49883"/>
        <label>2</label>
        <note>4Fe-4S-substrate</note>
    </ligand>
</feature>
<dbReference type="HAMAP" id="MF_01225_B">
    <property type="entry name" value="MoaA_B"/>
    <property type="match status" value="1"/>
</dbReference>
<comment type="function">
    <text evidence="12">Catalyzes the cyclization of GTP to (8S)-3',8-cyclo-7,8-dihydroguanosine 5'-triphosphate.</text>
</comment>
<dbReference type="RefSeq" id="WP_143911558.1">
    <property type="nucleotide sequence ID" value="NZ_VLNT01000002.1"/>
</dbReference>
<dbReference type="SFLD" id="SFLDS00029">
    <property type="entry name" value="Radical_SAM"/>
    <property type="match status" value="1"/>
</dbReference>
<dbReference type="PROSITE" id="PS51918">
    <property type="entry name" value="RADICAL_SAM"/>
    <property type="match status" value="1"/>
</dbReference>
<dbReference type="InterPro" id="IPR007197">
    <property type="entry name" value="rSAM"/>
</dbReference>
<keyword evidence="10 12" id="KW-0456">Lyase</keyword>
<comment type="cofactor">
    <cofactor evidence="12">
        <name>[4Fe-4S] cluster</name>
        <dbReference type="ChEBI" id="CHEBI:49883"/>
    </cofactor>
    <text evidence="12">Binds 2 [4Fe-4S] clusters. Binds 1 [4Fe-4S] cluster coordinated with 3 cysteines and an exchangeable S-adenosyl-L-methionine and 1 [4Fe-4S] cluster coordinated with 3 cysteines and the GTP-derived substrate.</text>
</comment>
<feature type="binding site" evidence="12">
    <location>
        <position position="289"/>
    </location>
    <ligand>
        <name>[4Fe-4S] cluster</name>
        <dbReference type="ChEBI" id="CHEBI:49883"/>
        <label>2</label>
        <note>4Fe-4S-substrate</note>
    </ligand>
</feature>
<feature type="binding site" evidence="12">
    <location>
        <position position="38"/>
    </location>
    <ligand>
        <name>[4Fe-4S] cluster</name>
        <dbReference type="ChEBI" id="CHEBI:49883"/>
        <label>1</label>
        <note>4Fe-4S-S-AdoMet</note>
    </ligand>
</feature>
<dbReference type="OrthoDB" id="9763993at2"/>
<keyword evidence="2 12" id="KW-0004">4Fe-4S</keyword>
<dbReference type="Pfam" id="PF04055">
    <property type="entry name" value="Radical_SAM"/>
    <property type="match status" value="1"/>
</dbReference>
<evidence type="ECO:0000256" key="5">
    <source>
        <dbReference type="ARBA" id="ARBA00022741"/>
    </source>
</evidence>
<dbReference type="GO" id="GO:0006777">
    <property type="term" value="P:Mo-molybdopterin cofactor biosynthetic process"/>
    <property type="evidence" value="ECO:0007669"/>
    <property type="project" value="UniProtKB-UniRule"/>
</dbReference>
<feature type="binding site" evidence="12">
    <location>
        <position position="78"/>
    </location>
    <ligand>
        <name>GTP</name>
        <dbReference type="ChEBI" id="CHEBI:37565"/>
    </ligand>
</feature>
<feature type="binding site" evidence="12">
    <location>
        <position position="107"/>
    </location>
    <ligand>
        <name>GTP</name>
        <dbReference type="ChEBI" id="CHEBI:37565"/>
    </ligand>
</feature>
<dbReference type="GO" id="GO:0051539">
    <property type="term" value="F:4 iron, 4 sulfur cluster binding"/>
    <property type="evidence" value="ECO:0007669"/>
    <property type="project" value="UniProtKB-UniRule"/>
</dbReference>
<comment type="catalytic activity">
    <reaction evidence="11 12">
        <text>GTP + AH2 + S-adenosyl-L-methionine = (8S)-3',8-cyclo-7,8-dihydroguanosine 5'-triphosphate + 5'-deoxyadenosine + L-methionine + A + H(+)</text>
        <dbReference type="Rhea" id="RHEA:49576"/>
        <dbReference type="ChEBI" id="CHEBI:13193"/>
        <dbReference type="ChEBI" id="CHEBI:15378"/>
        <dbReference type="ChEBI" id="CHEBI:17319"/>
        <dbReference type="ChEBI" id="CHEBI:17499"/>
        <dbReference type="ChEBI" id="CHEBI:37565"/>
        <dbReference type="ChEBI" id="CHEBI:57844"/>
        <dbReference type="ChEBI" id="CHEBI:59789"/>
        <dbReference type="ChEBI" id="CHEBI:131766"/>
        <dbReference type="EC" id="4.1.99.22"/>
    </reaction>
</comment>
<accession>A0A554SGH2</accession>
<comment type="pathway">
    <text evidence="12">Cofactor biosynthesis; molybdopterin biosynthesis.</text>
</comment>
<dbReference type="InterPro" id="IPR058240">
    <property type="entry name" value="rSAM_sf"/>
</dbReference>
<evidence type="ECO:0000259" key="13">
    <source>
        <dbReference type="PROSITE" id="PS51918"/>
    </source>
</evidence>
<dbReference type="AlphaFoldDB" id="A0A554SGH2"/>
<dbReference type="EMBL" id="VLNT01000002">
    <property type="protein sequence ID" value="TSD65434.1"/>
    <property type="molecule type" value="Genomic_DNA"/>
</dbReference>
<dbReference type="PANTHER" id="PTHR22960:SF0">
    <property type="entry name" value="MOLYBDENUM COFACTOR BIOSYNTHESIS PROTEIN 1"/>
    <property type="match status" value="1"/>
</dbReference>
<dbReference type="SFLD" id="SFLDG01383">
    <property type="entry name" value="cyclic_pyranopterin_phosphate"/>
    <property type="match status" value="1"/>
</dbReference>
<keyword evidence="9 12" id="KW-0501">Molybdenum cofactor biosynthesis</keyword>
<organism evidence="14 15">
    <name type="scientific">Aeromicrobium piscarium</name>
    <dbReference type="NCBI Taxonomy" id="2590901"/>
    <lineage>
        <taxon>Bacteria</taxon>
        <taxon>Bacillati</taxon>
        <taxon>Actinomycetota</taxon>
        <taxon>Actinomycetes</taxon>
        <taxon>Propionibacteriales</taxon>
        <taxon>Nocardioidaceae</taxon>
        <taxon>Aeromicrobium</taxon>
    </lineage>
</organism>
<keyword evidence="8 12" id="KW-0342">GTP-binding</keyword>
<dbReference type="UniPathway" id="UPA00344"/>
<dbReference type="SUPFAM" id="SSF102114">
    <property type="entry name" value="Radical SAM enzymes"/>
    <property type="match status" value="1"/>
</dbReference>
<feature type="binding site" evidence="12">
    <location>
        <begin position="277"/>
        <end position="279"/>
    </location>
    <ligand>
        <name>GTP</name>
        <dbReference type="ChEBI" id="CHEBI:37565"/>
    </ligand>
</feature>
<keyword evidence="5 12" id="KW-0547">Nucleotide-binding</keyword>
<keyword evidence="3 12" id="KW-0949">S-adenosyl-L-methionine</keyword>
<dbReference type="Proteomes" id="UP000316988">
    <property type="component" value="Unassembled WGS sequence"/>
</dbReference>
<dbReference type="InterPro" id="IPR013785">
    <property type="entry name" value="Aldolase_TIM"/>
</dbReference>
<feature type="domain" description="Radical SAM core" evidence="13">
    <location>
        <begin position="18"/>
        <end position="232"/>
    </location>
</feature>
<dbReference type="InterPro" id="IPR010505">
    <property type="entry name" value="MoaA_twitch"/>
</dbReference>
<protein>
    <recommendedName>
        <fullName evidence="1 12">GTP 3',8-cyclase</fullName>
        <ecNumber evidence="1 12">4.1.99.22</ecNumber>
    </recommendedName>
    <alternativeName>
        <fullName evidence="12">Molybdenum cofactor biosynthesis protein A</fullName>
    </alternativeName>
</protein>
<comment type="caution">
    <text evidence="14">The sequence shown here is derived from an EMBL/GenBank/DDBJ whole genome shotgun (WGS) entry which is preliminary data.</text>
</comment>
<feature type="binding site" evidence="12">
    <location>
        <position position="40"/>
    </location>
    <ligand>
        <name>S-adenosyl-L-methionine</name>
        <dbReference type="ChEBI" id="CHEBI:59789"/>
    </ligand>
</feature>
<dbReference type="GO" id="GO:0061799">
    <property type="term" value="F:cyclic pyranopterin monophosphate synthase activity"/>
    <property type="evidence" value="ECO:0007669"/>
    <property type="project" value="TreeGrafter"/>
</dbReference>
<dbReference type="SMART" id="SM00729">
    <property type="entry name" value="Elp3"/>
    <property type="match status" value="1"/>
</dbReference>
<dbReference type="NCBIfam" id="TIGR02666">
    <property type="entry name" value="moaA"/>
    <property type="match status" value="1"/>
</dbReference>
<dbReference type="Gene3D" id="3.20.20.70">
    <property type="entry name" value="Aldolase class I"/>
    <property type="match status" value="1"/>
</dbReference>
<dbReference type="SFLD" id="SFLDG01386">
    <property type="entry name" value="main_SPASM_domain-containing"/>
    <property type="match status" value="1"/>
</dbReference>
<evidence type="ECO:0000256" key="6">
    <source>
        <dbReference type="ARBA" id="ARBA00023004"/>
    </source>
</evidence>
<dbReference type="CDD" id="cd01335">
    <property type="entry name" value="Radical_SAM"/>
    <property type="match status" value="1"/>
</dbReference>
<feature type="binding site" evidence="12">
    <location>
        <position position="34"/>
    </location>
    <ligand>
        <name>[4Fe-4S] cluster</name>
        <dbReference type="ChEBI" id="CHEBI:49883"/>
        <label>1</label>
        <note>4Fe-4S-S-AdoMet</note>
    </ligand>
</feature>
<dbReference type="InterPro" id="IPR006638">
    <property type="entry name" value="Elp3/MiaA/NifB-like_rSAM"/>
</dbReference>